<comment type="catalytic activity">
    <reaction evidence="24">
        <text>Fe(2+)(in) = Fe(2+)(out)</text>
        <dbReference type="Rhea" id="RHEA:28486"/>
        <dbReference type="ChEBI" id="CHEBI:29033"/>
    </reaction>
    <physiologicalReaction direction="left-to-right" evidence="24">
        <dbReference type="Rhea" id="RHEA:28487"/>
    </physiologicalReaction>
</comment>
<evidence type="ECO:0000259" key="32">
    <source>
        <dbReference type="Pfam" id="PF02728"/>
    </source>
</evidence>
<dbReference type="AlphaFoldDB" id="A0A8S2ACB4"/>
<evidence type="ECO:0000256" key="26">
    <source>
        <dbReference type="PIRSR" id="PIRSR600269-50"/>
    </source>
</evidence>
<dbReference type="EMBL" id="LR999455">
    <property type="protein sequence ID" value="CAE6074912.1"/>
    <property type="molecule type" value="Genomic_DNA"/>
</dbReference>
<evidence type="ECO:0000256" key="15">
    <source>
        <dbReference type="ARBA" id="ARBA00022729"/>
    </source>
</evidence>
<comment type="PTM">
    <text evidence="27 28">Topaquinone (TPQ) is generated by copper-dependent autoxidation of a specific tyrosyl residue.</text>
</comment>
<dbReference type="InterPro" id="IPR000269">
    <property type="entry name" value="Cu_amine_oxidase"/>
</dbReference>
<evidence type="ECO:0000256" key="2">
    <source>
        <dbReference type="ARBA" id="ARBA00001936"/>
    </source>
</evidence>
<dbReference type="InterPro" id="IPR015802">
    <property type="entry name" value="Cu_amine_oxidase_N3"/>
</dbReference>
<keyword evidence="9" id="KW-0410">Iron transport</keyword>
<keyword evidence="21" id="KW-1015">Disulfide bond</keyword>
<comment type="similarity">
    <text evidence="7 28">Belongs to the copper/topaquinone oxidase family.</text>
</comment>
<evidence type="ECO:0000256" key="10">
    <source>
        <dbReference type="ARBA" id="ARBA00022523"/>
    </source>
</evidence>
<evidence type="ECO:0000259" key="30">
    <source>
        <dbReference type="Pfam" id="PF01179"/>
    </source>
</evidence>
<comment type="subunit">
    <text evidence="8">Homodimer.</text>
</comment>
<keyword evidence="19 28" id="KW-0186">Copper</keyword>
<accession>A0A8S2ACB4</accession>
<dbReference type="GO" id="GO:0005774">
    <property type="term" value="C:vacuolar membrane"/>
    <property type="evidence" value="ECO:0007669"/>
    <property type="project" value="UniProtKB-SubCell"/>
</dbReference>
<feature type="active site" description="Schiff-base intermediate with substrate; via topaquinone" evidence="26">
    <location>
        <position position="581"/>
    </location>
</feature>
<evidence type="ECO:0000256" key="9">
    <source>
        <dbReference type="ARBA" id="ARBA00022496"/>
    </source>
</evidence>
<dbReference type="GO" id="GO:0005507">
    <property type="term" value="F:copper ion binding"/>
    <property type="evidence" value="ECO:0007669"/>
    <property type="project" value="InterPro"/>
</dbReference>
<dbReference type="GO" id="GO:0009308">
    <property type="term" value="P:amine metabolic process"/>
    <property type="evidence" value="ECO:0007669"/>
    <property type="project" value="UniProtKB-UniRule"/>
</dbReference>
<dbReference type="GO" id="GO:0009414">
    <property type="term" value="P:response to water deprivation"/>
    <property type="evidence" value="ECO:0007669"/>
    <property type="project" value="UniProtKB-ARBA"/>
</dbReference>
<dbReference type="Pfam" id="PF01179">
    <property type="entry name" value="Cu_amine_oxid"/>
    <property type="match status" value="1"/>
</dbReference>
<dbReference type="GO" id="GO:0009737">
    <property type="term" value="P:response to abscisic acid"/>
    <property type="evidence" value="ECO:0007669"/>
    <property type="project" value="UniProtKB-ARBA"/>
</dbReference>
<feature type="domain" description="Copper amine oxidase N3-terminal" evidence="32">
    <location>
        <begin position="291"/>
        <end position="384"/>
    </location>
</feature>
<evidence type="ECO:0000256" key="6">
    <source>
        <dbReference type="ARBA" id="ARBA00007049"/>
    </source>
</evidence>
<evidence type="ECO:0000256" key="24">
    <source>
        <dbReference type="ARBA" id="ARBA00044464"/>
    </source>
</evidence>
<feature type="transmembrane region" description="Helical" evidence="29">
    <location>
        <begin position="59"/>
        <end position="83"/>
    </location>
</feature>
<keyword evidence="9" id="KW-0813">Transport</keyword>
<dbReference type="InterPro" id="IPR015798">
    <property type="entry name" value="Cu_amine_oxidase_C"/>
</dbReference>
<dbReference type="GO" id="GO:0005384">
    <property type="term" value="F:manganese ion transmembrane transporter activity"/>
    <property type="evidence" value="ECO:0007669"/>
    <property type="project" value="InterPro"/>
</dbReference>
<feature type="transmembrane region" description="Helical" evidence="29">
    <location>
        <begin position="141"/>
        <end position="163"/>
    </location>
</feature>
<comment type="cofactor">
    <cofactor evidence="28">
        <name>Cu cation</name>
        <dbReference type="ChEBI" id="CHEBI:23378"/>
    </cofactor>
    <text evidence="28">Contains 1 topaquinone per subunit.</text>
</comment>
<dbReference type="GO" id="GO:0048038">
    <property type="term" value="F:quinone binding"/>
    <property type="evidence" value="ECO:0007669"/>
    <property type="project" value="InterPro"/>
</dbReference>
<evidence type="ECO:0000256" key="28">
    <source>
        <dbReference type="RuleBase" id="RU000672"/>
    </source>
</evidence>
<keyword evidence="22" id="KW-0325">Glycoprotein</keyword>
<comment type="subcellular location">
    <subcellularLocation>
        <location evidence="5">Secreted</location>
        <location evidence="5">Extracellular space</location>
        <location evidence="5">Apoplast</location>
    </subcellularLocation>
    <subcellularLocation>
        <location evidence="4">Vacuole membrane</location>
        <topology evidence="4">Multi-pass membrane protein</topology>
    </subcellularLocation>
</comment>
<dbReference type="InterPro" id="IPR015800">
    <property type="entry name" value="Cu_amine_oxidase_N2"/>
</dbReference>
<dbReference type="Proteomes" id="UP000682877">
    <property type="component" value="Chromosome 5"/>
</dbReference>
<dbReference type="Gene3D" id="2.70.98.20">
    <property type="entry name" value="Copper amine oxidase, catalytic domain"/>
    <property type="match status" value="1"/>
</dbReference>
<feature type="transmembrane region" description="Helical" evidence="29">
    <location>
        <begin position="111"/>
        <end position="134"/>
    </location>
</feature>
<comment type="cofactor">
    <cofactor evidence="3">
        <name>Zn(2+)</name>
        <dbReference type="ChEBI" id="CHEBI:29105"/>
    </cofactor>
</comment>
<dbReference type="PANTHER" id="PTHR10638:SF69">
    <property type="entry name" value="AMINE OXIDASE [COPPER-CONTAINING] GAMMA 1-RELATED"/>
    <property type="match status" value="1"/>
</dbReference>
<dbReference type="InterPro" id="IPR016182">
    <property type="entry name" value="Cu_amine_oxidase_N-reg"/>
</dbReference>
<dbReference type="Gene3D" id="3.10.450.40">
    <property type="match status" value="2"/>
</dbReference>
<evidence type="ECO:0000256" key="23">
    <source>
        <dbReference type="ARBA" id="ARBA00034113"/>
    </source>
</evidence>
<evidence type="ECO:0000256" key="29">
    <source>
        <dbReference type="SAM" id="Phobius"/>
    </source>
</evidence>
<evidence type="ECO:0000256" key="27">
    <source>
        <dbReference type="PIRSR" id="PIRSR600269-51"/>
    </source>
</evidence>
<keyword evidence="15" id="KW-0732">Signal</keyword>
<feature type="transmembrane region" description="Helical" evidence="29">
    <location>
        <begin position="27"/>
        <end position="52"/>
    </location>
</feature>
<keyword evidence="17 29" id="KW-1133">Transmembrane helix</keyword>
<evidence type="ECO:0000256" key="11">
    <source>
        <dbReference type="ARBA" id="ARBA00022525"/>
    </source>
</evidence>
<keyword evidence="9" id="KW-0408">Iron</keyword>
<keyword evidence="14 28" id="KW-0479">Metal-binding</keyword>
<evidence type="ECO:0000256" key="21">
    <source>
        <dbReference type="ARBA" id="ARBA00023157"/>
    </source>
</evidence>
<keyword evidence="12" id="KW-0926">Vacuole</keyword>
<dbReference type="GO" id="GO:1904585">
    <property type="term" value="P:response to putrescine"/>
    <property type="evidence" value="ECO:0007669"/>
    <property type="project" value="UniProtKB-ARBA"/>
</dbReference>
<comment type="pathway">
    <text evidence="23">Amine and polyamine degradation; putrescine degradation.</text>
</comment>
<keyword evidence="34" id="KW-1185">Reference proteome</keyword>
<proteinExistence type="inferred from homology"/>
<dbReference type="FunFam" id="2.70.98.20:FF:000004">
    <property type="entry name" value="Amine oxidase"/>
    <property type="match status" value="1"/>
</dbReference>
<evidence type="ECO:0000256" key="25">
    <source>
        <dbReference type="ARBA" id="ARBA00051381"/>
    </source>
</evidence>
<keyword evidence="11" id="KW-0964">Secreted</keyword>
<comment type="catalytic activity">
    <reaction evidence="25">
        <text>a primary methyl amine + O2 + H2O = an aldehyde + H2O2 + NH4(+)</text>
        <dbReference type="Rhea" id="RHEA:16153"/>
        <dbReference type="ChEBI" id="CHEBI:15377"/>
        <dbReference type="ChEBI" id="CHEBI:15379"/>
        <dbReference type="ChEBI" id="CHEBI:16240"/>
        <dbReference type="ChEBI" id="CHEBI:17478"/>
        <dbReference type="ChEBI" id="CHEBI:28938"/>
        <dbReference type="ChEBI" id="CHEBI:228804"/>
        <dbReference type="EC" id="1.4.3.21"/>
    </reaction>
    <physiologicalReaction direction="left-to-right" evidence="25">
        <dbReference type="Rhea" id="RHEA:16154"/>
    </physiologicalReaction>
</comment>
<evidence type="ECO:0000256" key="13">
    <source>
        <dbReference type="ARBA" id="ARBA00022692"/>
    </source>
</evidence>
<evidence type="ECO:0000256" key="18">
    <source>
        <dbReference type="ARBA" id="ARBA00023002"/>
    </source>
</evidence>
<feature type="domain" description="Copper amine oxidase catalytic" evidence="30">
    <location>
        <begin position="414"/>
        <end position="832"/>
    </location>
</feature>
<dbReference type="GO" id="GO:0048046">
    <property type="term" value="C:apoplast"/>
    <property type="evidence" value="ECO:0007669"/>
    <property type="project" value="UniProtKB-SubCell"/>
</dbReference>
<keyword evidence="18 28" id="KW-0560">Oxidoreductase</keyword>
<evidence type="ECO:0000313" key="34">
    <source>
        <dbReference type="Proteomes" id="UP000682877"/>
    </source>
</evidence>
<dbReference type="GO" id="GO:0009753">
    <property type="term" value="P:response to jasmonic acid"/>
    <property type="evidence" value="ECO:0007669"/>
    <property type="project" value="UniProtKB-ARBA"/>
</dbReference>
<evidence type="ECO:0000313" key="33">
    <source>
        <dbReference type="EMBL" id="CAE6074912.1"/>
    </source>
</evidence>
<comment type="cofactor">
    <cofactor evidence="2">
        <name>Mn(2+)</name>
        <dbReference type="ChEBI" id="CHEBI:29035"/>
    </cofactor>
</comment>
<dbReference type="SUPFAM" id="SSF49998">
    <property type="entry name" value="Amine oxidase catalytic domain"/>
    <property type="match status" value="1"/>
</dbReference>
<keyword evidence="20 29" id="KW-0472">Membrane</keyword>
<dbReference type="CDD" id="cd02436">
    <property type="entry name" value="Nodulin-21"/>
    <property type="match status" value="1"/>
</dbReference>
<comment type="similarity">
    <text evidence="6">Belongs to the CCC1 family.</text>
</comment>
<evidence type="ECO:0000256" key="19">
    <source>
        <dbReference type="ARBA" id="ARBA00023008"/>
    </source>
</evidence>
<feature type="active site" description="Proton acceptor" evidence="26">
    <location>
        <position position="493"/>
    </location>
</feature>
<protein>
    <recommendedName>
        <fullName evidence="28">Amine oxidase</fullName>
        <ecNumber evidence="28">1.4.3.-</ecNumber>
    </recommendedName>
</protein>
<dbReference type="GO" id="GO:0006826">
    <property type="term" value="P:iron ion transport"/>
    <property type="evidence" value="ECO:0007669"/>
    <property type="project" value="UniProtKB-KW"/>
</dbReference>
<evidence type="ECO:0000259" key="31">
    <source>
        <dbReference type="Pfam" id="PF02727"/>
    </source>
</evidence>
<reference evidence="33" key="1">
    <citation type="submission" date="2021-01" db="EMBL/GenBank/DDBJ databases">
        <authorList>
            <person name="Bezrukov I."/>
        </authorList>
    </citation>
    <scope>NUCLEOTIDE SEQUENCE</scope>
</reference>
<dbReference type="GO" id="GO:0009611">
    <property type="term" value="P:response to wounding"/>
    <property type="evidence" value="ECO:0007669"/>
    <property type="project" value="UniProtKB-ARBA"/>
</dbReference>
<feature type="domain" description="Copper amine oxidase N2-terminal" evidence="31">
    <location>
        <begin position="199"/>
        <end position="281"/>
    </location>
</feature>
<dbReference type="Pfam" id="PF02728">
    <property type="entry name" value="Cu_amine_oxidN3"/>
    <property type="match status" value="1"/>
</dbReference>
<dbReference type="Pfam" id="PF01988">
    <property type="entry name" value="VIT1"/>
    <property type="match status" value="1"/>
</dbReference>
<dbReference type="InterPro" id="IPR008217">
    <property type="entry name" value="Ccc1_fam"/>
</dbReference>
<dbReference type="EC" id="1.4.3.-" evidence="28"/>
<evidence type="ECO:0000256" key="8">
    <source>
        <dbReference type="ARBA" id="ARBA00011738"/>
    </source>
</evidence>
<dbReference type="GO" id="GO:0030026">
    <property type="term" value="P:intracellular manganese ion homeostasis"/>
    <property type="evidence" value="ECO:0007669"/>
    <property type="project" value="InterPro"/>
</dbReference>
<organism evidence="33 34">
    <name type="scientific">Arabidopsis arenosa</name>
    <name type="common">Sand rock-cress</name>
    <name type="synonym">Cardaminopsis arenosa</name>
    <dbReference type="NCBI Taxonomy" id="38785"/>
    <lineage>
        <taxon>Eukaryota</taxon>
        <taxon>Viridiplantae</taxon>
        <taxon>Streptophyta</taxon>
        <taxon>Embryophyta</taxon>
        <taxon>Tracheophyta</taxon>
        <taxon>Spermatophyta</taxon>
        <taxon>Magnoliopsida</taxon>
        <taxon>eudicotyledons</taxon>
        <taxon>Gunneridae</taxon>
        <taxon>Pentapetalae</taxon>
        <taxon>rosids</taxon>
        <taxon>malvids</taxon>
        <taxon>Brassicales</taxon>
        <taxon>Brassicaceae</taxon>
        <taxon>Camelineae</taxon>
        <taxon>Arabidopsis</taxon>
    </lineage>
</organism>
<keyword evidence="9" id="KW-0406">Ion transport</keyword>
<keyword evidence="10" id="KW-0052">Apoplast</keyword>
<evidence type="ECO:0000256" key="1">
    <source>
        <dbReference type="ARBA" id="ARBA00001935"/>
    </source>
</evidence>
<sequence length="845" mass="94094">METNNNLNLDMEKDQETPFDYSKRAQWLRAAVLGANDGLVSTASLMMGIGAVKQDVKTMLLTGFAGLVAGACSMAIGEFISVYSQYDIEVAQMKRESGGETKKDNLPSPTLAAIASALAFSLGAIVPLLAAAFVKEYKVRIGVIVAAVTLALVMFGWLGAVLGKAPVVKSSLRVLIGGWLAMAITSKTRFKYSLEKPHHPLDPLTTPEIKRVQTILSGHDPGFGSGSAIIHAMALDEPEKQRVVRWKKGDRLPPRRAEVLAMSNGESHVLTVDLNSGRVVSDLVNPTFGYPILTMKDIIAVSQVPYKSVEFNRSIEARGIPFSGLICITPFAGWYGPDEEGRRVIKIQCFSKQDTVNFYMRPIEGLYLTVDMDKLEIIKIVDNGPVPVPKSTGTEYRYEFLNETVHIDHVNPMSMEQPDGPSFQVEDGYMVKWANWKFHIKPDQRAGMIISQATVRDSKTGEVRSVMYKGFASELFVPYMDPGEGWYSKAYMDAGEFGLGPSSMPLVPLNDCPRNAYYIDGFFASPEGIPILQTNMICLFERYAGDISWRHSEILLPGTDIRESRAKVTLVARMACSVGNYDYIFDWEFQMDGVIRVTVAASGMLMVKGTAYQNIEDLGEKEADSGPLISENVVGVVHDHFISFHLDMDIDGSANNSFVKVHLEKQRLPPGKSRRKSYLKVKKYVAKTEKDAQIKLSLYDPYEFHFVNPNRRSRLGNPAGYKLVPGGNAASLLDHDDPPQIRGAFTNNQIWVTRYNRSEQWAGGLLMYQSRGEDTLQVWSDRDRSIENKDIVLWYTLGFHHVPCQEDFPVMPTIASSFELKPVNFFESNPVLGISPFFEKDLPVC</sequence>
<dbReference type="GO" id="GO:0008131">
    <property type="term" value="F:primary methylamine oxidase activity"/>
    <property type="evidence" value="ECO:0007669"/>
    <property type="project" value="UniProtKB-EC"/>
</dbReference>
<dbReference type="PANTHER" id="PTHR10638">
    <property type="entry name" value="COPPER AMINE OXIDASE"/>
    <property type="match status" value="1"/>
</dbReference>
<evidence type="ECO:0000256" key="17">
    <source>
        <dbReference type="ARBA" id="ARBA00022989"/>
    </source>
</evidence>
<evidence type="ECO:0000256" key="4">
    <source>
        <dbReference type="ARBA" id="ARBA00004128"/>
    </source>
</evidence>
<evidence type="ECO:0000256" key="22">
    <source>
        <dbReference type="ARBA" id="ARBA00023180"/>
    </source>
</evidence>
<comment type="cofactor">
    <cofactor evidence="1">
        <name>Cu cation</name>
        <dbReference type="ChEBI" id="CHEBI:23378"/>
    </cofactor>
</comment>
<feature type="modified residue" description="2',4',5'-topaquinone" evidence="27">
    <location>
        <position position="581"/>
    </location>
</feature>
<dbReference type="FunFam" id="3.10.450.40:FF:000024">
    <property type="entry name" value="Amine oxidase"/>
    <property type="match status" value="1"/>
</dbReference>
<evidence type="ECO:0000256" key="14">
    <source>
        <dbReference type="ARBA" id="ARBA00022723"/>
    </source>
</evidence>
<dbReference type="GO" id="GO:0009751">
    <property type="term" value="P:response to salicylic acid"/>
    <property type="evidence" value="ECO:0007669"/>
    <property type="project" value="UniProtKB-ARBA"/>
</dbReference>
<keyword evidence="13 29" id="KW-0812">Transmembrane</keyword>
<evidence type="ECO:0000256" key="3">
    <source>
        <dbReference type="ARBA" id="ARBA00001947"/>
    </source>
</evidence>
<keyword evidence="16 26" id="KW-0801">TPQ</keyword>
<evidence type="ECO:0000256" key="5">
    <source>
        <dbReference type="ARBA" id="ARBA00004271"/>
    </source>
</evidence>
<evidence type="ECO:0000256" key="7">
    <source>
        <dbReference type="ARBA" id="ARBA00007983"/>
    </source>
</evidence>
<dbReference type="PROSITE" id="PS01165">
    <property type="entry name" value="COPPER_AMINE_OXID_2"/>
    <property type="match status" value="1"/>
</dbReference>
<dbReference type="SUPFAM" id="SSF54416">
    <property type="entry name" value="Amine oxidase N-terminal region"/>
    <property type="match status" value="2"/>
</dbReference>
<evidence type="ECO:0000256" key="16">
    <source>
        <dbReference type="ARBA" id="ARBA00022772"/>
    </source>
</evidence>
<dbReference type="InterPro" id="IPR049947">
    <property type="entry name" value="Cu_Am_Ox_Cu-bd"/>
</dbReference>
<evidence type="ECO:0000256" key="20">
    <source>
        <dbReference type="ARBA" id="ARBA00023136"/>
    </source>
</evidence>
<dbReference type="FunFam" id="3.10.450.40:FF:000005">
    <property type="entry name" value="Amine oxidase"/>
    <property type="match status" value="1"/>
</dbReference>
<name>A0A8S2ACB4_ARAAE</name>
<dbReference type="GO" id="GO:0009733">
    <property type="term" value="P:response to auxin"/>
    <property type="evidence" value="ECO:0007669"/>
    <property type="project" value="UniProtKB-ARBA"/>
</dbReference>
<gene>
    <name evidence="33" type="ORF">AARE701A_LOCUS12482</name>
</gene>
<evidence type="ECO:0000256" key="12">
    <source>
        <dbReference type="ARBA" id="ARBA00022554"/>
    </source>
</evidence>
<dbReference type="Pfam" id="PF02727">
    <property type="entry name" value="Cu_amine_oxidN2"/>
    <property type="match status" value="1"/>
</dbReference>
<dbReference type="InterPro" id="IPR036460">
    <property type="entry name" value="Cu_amine_oxidase_C_sf"/>
</dbReference>